<accession>A0A2Z6QHK9</accession>
<dbReference type="OrthoDB" id="2438776at2759"/>
<dbReference type="EMBL" id="BLAL01000252">
    <property type="protein sequence ID" value="GES96833.1"/>
    <property type="molecule type" value="Genomic_DNA"/>
</dbReference>
<sequence>MFDNQIESQDLSKQHIIEFEAENAELRKANTEICDFRIKLLVSDAEVAKLKCKNAETLRSNTEYNERHDAKNAKLKIRIKELEKNKEDSSAKNIKHDVEIAKIKAKVMKLRDNNKESK</sequence>
<dbReference type="AlphaFoldDB" id="A0A2Z6QHK9"/>
<keyword evidence="1" id="KW-0175">Coiled coil</keyword>
<comment type="caution">
    <text evidence="2">The sequence shown here is derived from an EMBL/GenBank/DDBJ whole genome shotgun (WGS) entry which is preliminary data.</text>
</comment>
<dbReference type="Proteomes" id="UP000615446">
    <property type="component" value="Unassembled WGS sequence"/>
</dbReference>
<dbReference type="EMBL" id="BEXD01000643">
    <property type="protein sequence ID" value="GBB89095.1"/>
    <property type="molecule type" value="Genomic_DNA"/>
</dbReference>
<feature type="coiled-coil region" evidence="1">
    <location>
        <begin position="65"/>
        <end position="92"/>
    </location>
</feature>
<evidence type="ECO:0000313" key="4">
    <source>
        <dbReference type="Proteomes" id="UP000247702"/>
    </source>
</evidence>
<dbReference type="Proteomes" id="UP000247702">
    <property type="component" value="Unassembled WGS sequence"/>
</dbReference>
<keyword evidence="4" id="KW-1185">Reference proteome</keyword>
<reference evidence="2 4" key="1">
    <citation type="submission" date="2017-11" db="EMBL/GenBank/DDBJ databases">
        <title>The genome of Rhizophagus clarus HR1 reveals common genetic basis of auxotrophy among arbuscular mycorrhizal fungi.</title>
        <authorList>
            <person name="Kobayashi Y."/>
        </authorList>
    </citation>
    <scope>NUCLEOTIDE SEQUENCE [LARGE SCALE GENOMIC DNA]</scope>
    <source>
        <strain evidence="2 4">HR1</strain>
    </source>
</reference>
<protein>
    <submittedName>
        <fullName evidence="2">Uncharacterized protein</fullName>
    </submittedName>
</protein>
<organism evidence="2 4">
    <name type="scientific">Rhizophagus clarus</name>
    <dbReference type="NCBI Taxonomy" id="94130"/>
    <lineage>
        <taxon>Eukaryota</taxon>
        <taxon>Fungi</taxon>
        <taxon>Fungi incertae sedis</taxon>
        <taxon>Mucoromycota</taxon>
        <taxon>Glomeromycotina</taxon>
        <taxon>Glomeromycetes</taxon>
        <taxon>Glomerales</taxon>
        <taxon>Glomeraceae</taxon>
        <taxon>Rhizophagus</taxon>
    </lineage>
</organism>
<reference evidence="3" key="2">
    <citation type="submission" date="2019-10" db="EMBL/GenBank/DDBJ databases">
        <title>Conservation and host-specific expression of non-tandemly repeated heterogenous ribosome RNA gene in arbuscular mycorrhizal fungi.</title>
        <authorList>
            <person name="Maeda T."/>
            <person name="Kobayashi Y."/>
            <person name="Nakagawa T."/>
            <person name="Ezawa T."/>
            <person name="Yamaguchi K."/>
            <person name="Bino T."/>
            <person name="Nishimoto Y."/>
            <person name="Shigenobu S."/>
            <person name="Kawaguchi M."/>
        </authorList>
    </citation>
    <scope>NUCLEOTIDE SEQUENCE</scope>
    <source>
        <strain evidence="3">HR1</strain>
    </source>
</reference>
<evidence type="ECO:0000313" key="3">
    <source>
        <dbReference type="EMBL" id="GES96833.1"/>
    </source>
</evidence>
<name>A0A2Z6QHK9_9GLOM</name>
<proteinExistence type="predicted"/>
<gene>
    <name evidence="3" type="ORF">RCL2_002344600</name>
    <name evidence="2" type="ORF">RclHR1_15770006</name>
</gene>
<evidence type="ECO:0000256" key="1">
    <source>
        <dbReference type="SAM" id="Coils"/>
    </source>
</evidence>
<evidence type="ECO:0000313" key="2">
    <source>
        <dbReference type="EMBL" id="GBB89095.1"/>
    </source>
</evidence>